<dbReference type="EMBL" id="JACEFF010000528">
    <property type="protein sequence ID" value="KAH9635831.1"/>
    <property type="molecule type" value="Genomic_DNA"/>
</dbReference>
<gene>
    <name evidence="3" type="ORF">HF086_002391</name>
</gene>
<dbReference type="InterPro" id="IPR003767">
    <property type="entry name" value="Malate/L-lactate_DH-like"/>
</dbReference>
<dbReference type="InterPro" id="IPR036111">
    <property type="entry name" value="Mal/L-sulfo/L-lacto_DH-like_sf"/>
</dbReference>
<accession>A0A922MFN5</accession>
<protein>
    <recommendedName>
        <fullName evidence="5">Malate dehydrogenase</fullName>
    </recommendedName>
</protein>
<evidence type="ECO:0000256" key="1">
    <source>
        <dbReference type="ARBA" id="ARBA00006056"/>
    </source>
</evidence>
<name>A0A922MFN5_SPOEX</name>
<evidence type="ECO:0000313" key="3">
    <source>
        <dbReference type="EMBL" id="KAH9635831.1"/>
    </source>
</evidence>
<dbReference type="Pfam" id="PF02615">
    <property type="entry name" value="Ldh_2"/>
    <property type="match status" value="2"/>
</dbReference>
<keyword evidence="2" id="KW-0560">Oxidoreductase</keyword>
<dbReference type="Gene3D" id="3.30.1370.60">
    <property type="entry name" value="Hypothetical oxidoreductase yiak, domain 2"/>
    <property type="match status" value="1"/>
</dbReference>
<comment type="caution">
    <text evidence="3">The sequence shown here is derived from an EMBL/GenBank/DDBJ whole genome shotgun (WGS) entry which is preliminary data.</text>
</comment>
<proteinExistence type="inferred from homology"/>
<comment type="similarity">
    <text evidence="1">Belongs to the LDH2/MDH2 oxidoreductase family.</text>
</comment>
<evidence type="ECO:0000256" key="2">
    <source>
        <dbReference type="ARBA" id="ARBA00023002"/>
    </source>
</evidence>
<dbReference type="Gene3D" id="1.10.1530.10">
    <property type="match status" value="1"/>
</dbReference>
<dbReference type="PANTHER" id="PTHR11091">
    <property type="entry name" value="OXIDOREDUCTASE-RELATED"/>
    <property type="match status" value="1"/>
</dbReference>
<evidence type="ECO:0008006" key="5">
    <source>
        <dbReference type="Google" id="ProtNLM"/>
    </source>
</evidence>
<dbReference type="SUPFAM" id="SSF89733">
    <property type="entry name" value="L-sulfolactate dehydrogenase-like"/>
    <property type="match status" value="2"/>
</dbReference>
<dbReference type="AlphaFoldDB" id="A0A922MFN5"/>
<dbReference type="GO" id="GO:0016491">
    <property type="term" value="F:oxidoreductase activity"/>
    <property type="evidence" value="ECO:0007669"/>
    <property type="project" value="UniProtKB-KW"/>
</dbReference>
<evidence type="ECO:0000313" key="4">
    <source>
        <dbReference type="Proteomes" id="UP000814243"/>
    </source>
</evidence>
<sequence>MPEVKLEEVRRFMEDSLKAVGAPESEAKAHADLLMHADTVGHYSHGLNRLEFYINDCQSKACVPTAKPEILKESGATAWVDGHNALGATVGNFCMDLAIKKAKEWSNHFGMAGYWALQAEREGLIGLAFTNSSPIMVPTRSKKRALGTNPIAMAAPAADGDKVVVDMATTTVAMGKIEVQIHKEEPLPPVTSSSCKSEATLCGLSFNPAMGLVIIGSYSITLSVTKKTIHSELTVFYQAFQAGHLMPLGGEEKTSGYKGYALSAMVELFCSGLSGSKSTHNIRGWELESNQGPPDLGQCFAAINPECFAPGFVDRASDCLNTWRNLEPIDPSLPVLAPGDKEHHIGEATLAKGTVNYPQKQLEAMETMAKRIGVKPIQVVSN</sequence>
<reference evidence="3" key="1">
    <citation type="journal article" date="2021" name="G3 (Bethesda)">
        <title>Genome and transcriptome analysis of the beet armyworm Spodoptera exigua reveals targets for pest control. .</title>
        <authorList>
            <person name="Simon S."/>
            <person name="Breeschoten T."/>
            <person name="Jansen H.J."/>
            <person name="Dirks R.P."/>
            <person name="Schranz M.E."/>
            <person name="Ros V.I.D."/>
        </authorList>
    </citation>
    <scope>NUCLEOTIDE SEQUENCE</scope>
    <source>
        <strain evidence="3">TB_SE_WUR_2020</strain>
    </source>
</reference>
<dbReference type="InterPro" id="IPR043144">
    <property type="entry name" value="Mal/L-sulf/L-lact_DH-like_ah"/>
</dbReference>
<dbReference type="InterPro" id="IPR043143">
    <property type="entry name" value="Mal/L-sulf/L-lact_DH-like_NADP"/>
</dbReference>
<dbReference type="PANTHER" id="PTHR11091:SF0">
    <property type="entry name" value="MALATE DEHYDROGENASE"/>
    <property type="match status" value="1"/>
</dbReference>
<dbReference type="Proteomes" id="UP000814243">
    <property type="component" value="Unassembled WGS sequence"/>
</dbReference>
<organism evidence="3 4">
    <name type="scientific">Spodoptera exigua</name>
    <name type="common">Beet armyworm</name>
    <name type="synonym">Noctua fulgens</name>
    <dbReference type="NCBI Taxonomy" id="7107"/>
    <lineage>
        <taxon>Eukaryota</taxon>
        <taxon>Metazoa</taxon>
        <taxon>Ecdysozoa</taxon>
        <taxon>Arthropoda</taxon>
        <taxon>Hexapoda</taxon>
        <taxon>Insecta</taxon>
        <taxon>Pterygota</taxon>
        <taxon>Neoptera</taxon>
        <taxon>Endopterygota</taxon>
        <taxon>Lepidoptera</taxon>
        <taxon>Glossata</taxon>
        <taxon>Ditrysia</taxon>
        <taxon>Noctuoidea</taxon>
        <taxon>Noctuidae</taxon>
        <taxon>Amphipyrinae</taxon>
        <taxon>Spodoptera</taxon>
    </lineage>
</organism>